<protein>
    <recommendedName>
        <fullName evidence="6">Dihydrolipoamide acetyltransferase component of pyruvate dehydrogenase complex</fullName>
        <ecNumber evidence="6">2.3.1.-</ecNumber>
    </recommendedName>
</protein>
<evidence type="ECO:0000256" key="3">
    <source>
        <dbReference type="ARBA" id="ARBA00022679"/>
    </source>
</evidence>
<dbReference type="PANTHER" id="PTHR43178:SF5">
    <property type="entry name" value="LIPOAMIDE ACYLTRANSFERASE COMPONENT OF BRANCHED-CHAIN ALPHA-KETO ACID DEHYDROGENASE COMPLEX, MITOCHONDRIAL"/>
    <property type="match status" value="1"/>
</dbReference>
<dbReference type="InterPro" id="IPR001078">
    <property type="entry name" value="2-oxoacid_DH_actylTfrase"/>
</dbReference>
<evidence type="ECO:0000313" key="10">
    <source>
        <dbReference type="Proteomes" id="UP000278673"/>
    </source>
</evidence>
<dbReference type="InterPro" id="IPR003016">
    <property type="entry name" value="2-oxoA_DH_lipoyl-BS"/>
</dbReference>
<evidence type="ECO:0000256" key="4">
    <source>
        <dbReference type="ARBA" id="ARBA00022823"/>
    </source>
</evidence>
<proteinExistence type="inferred from homology"/>
<dbReference type="InterPro" id="IPR004167">
    <property type="entry name" value="PSBD"/>
</dbReference>
<evidence type="ECO:0000256" key="1">
    <source>
        <dbReference type="ARBA" id="ARBA00001938"/>
    </source>
</evidence>
<dbReference type="GO" id="GO:0016407">
    <property type="term" value="F:acetyltransferase activity"/>
    <property type="evidence" value="ECO:0007669"/>
    <property type="project" value="TreeGrafter"/>
</dbReference>
<organism evidence="9 10">
    <name type="scientific">Streptomyces triticirhizae</name>
    <dbReference type="NCBI Taxonomy" id="2483353"/>
    <lineage>
        <taxon>Bacteria</taxon>
        <taxon>Bacillati</taxon>
        <taxon>Actinomycetota</taxon>
        <taxon>Actinomycetes</taxon>
        <taxon>Kitasatosporales</taxon>
        <taxon>Streptomycetaceae</taxon>
        <taxon>Streptomyces</taxon>
    </lineage>
</organism>
<comment type="similarity">
    <text evidence="2 6">Belongs to the 2-oxoacid dehydrogenase family.</text>
</comment>
<dbReference type="GO" id="GO:0005737">
    <property type="term" value="C:cytoplasm"/>
    <property type="evidence" value="ECO:0007669"/>
    <property type="project" value="TreeGrafter"/>
</dbReference>
<evidence type="ECO:0000313" key="9">
    <source>
        <dbReference type="EMBL" id="RMI42495.1"/>
    </source>
</evidence>
<dbReference type="PANTHER" id="PTHR43178">
    <property type="entry name" value="DIHYDROLIPOAMIDE ACETYLTRANSFERASE COMPONENT OF PYRUVATE DEHYDROGENASE COMPLEX"/>
    <property type="match status" value="1"/>
</dbReference>
<feature type="domain" description="Peripheral subunit-binding (PSBD)" evidence="8">
    <location>
        <begin position="141"/>
        <end position="178"/>
    </location>
</feature>
<keyword evidence="4 6" id="KW-0450">Lipoyl</keyword>
<evidence type="ECO:0000256" key="6">
    <source>
        <dbReference type="RuleBase" id="RU003423"/>
    </source>
</evidence>
<dbReference type="PROSITE" id="PS50968">
    <property type="entry name" value="BIOTINYL_LIPOYL"/>
    <property type="match status" value="1"/>
</dbReference>
<dbReference type="Gene3D" id="2.40.50.100">
    <property type="match status" value="1"/>
</dbReference>
<gene>
    <name evidence="9" type="ORF">EBN88_09060</name>
</gene>
<dbReference type="PROSITE" id="PS51826">
    <property type="entry name" value="PSBD"/>
    <property type="match status" value="1"/>
</dbReference>
<dbReference type="SUPFAM" id="SSF51230">
    <property type="entry name" value="Single hybrid motif"/>
    <property type="match status" value="1"/>
</dbReference>
<dbReference type="Gene3D" id="3.30.559.10">
    <property type="entry name" value="Chloramphenicol acetyltransferase-like domain"/>
    <property type="match status" value="1"/>
</dbReference>
<sequence length="420" mass="43568">MSGDGAGGRRVFRLPDLGEGLTEAEVLGWRVAVGENVVTDQVVAEVESAKAAVEIPVPFAGRVVTLHARVGERVEVGGPLVTIEGGDGAGVRAEAVAGAGPEAAGEAAEVSGSGSGSGPVLVGYGTVPVADVPGDGLAPRAISPLVRRMAAENGLDLAALAREAPHGVVRRRDVEAALAGRESGPPASGAEEDRVPLRGVGRAMAERVARSRREIPDASVWVDVDATELVALRDQLRESAPELGIGLLALVARVCVVGLTRFPELNARVDARRGELVRLRDVRLGFAAQTPRGLVVPVVRDARRLSTAELAGELRRLGEAARGGTLSAEAMAGGTFTVNNYGVFGVDGATPIINHPEAAMLGVGRVVQRPWVVDGALAVRWVTQLSITFDHRVCDGGTAGGFLRFVADHVERPALLTAYL</sequence>
<dbReference type="FunFam" id="3.30.559.10:FF:000007">
    <property type="entry name" value="Dihydrolipoamide acetyltransferase component of pyruvate dehydrogenase complex"/>
    <property type="match status" value="1"/>
</dbReference>
<dbReference type="Pfam" id="PF02817">
    <property type="entry name" value="E3_binding"/>
    <property type="match status" value="1"/>
</dbReference>
<evidence type="ECO:0000259" key="7">
    <source>
        <dbReference type="PROSITE" id="PS50968"/>
    </source>
</evidence>
<dbReference type="EC" id="2.3.1.-" evidence="6"/>
<evidence type="ECO:0000259" key="8">
    <source>
        <dbReference type="PROSITE" id="PS51826"/>
    </source>
</evidence>
<dbReference type="Proteomes" id="UP000278673">
    <property type="component" value="Unassembled WGS sequence"/>
</dbReference>
<comment type="caution">
    <text evidence="9">The sequence shown here is derived from an EMBL/GenBank/DDBJ whole genome shotgun (WGS) entry which is preliminary data.</text>
</comment>
<dbReference type="CDD" id="cd06849">
    <property type="entry name" value="lipoyl_domain"/>
    <property type="match status" value="1"/>
</dbReference>
<reference evidence="9 10" key="1">
    <citation type="submission" date="2018-10" db="EMBL/GenBank/DDBJ databases">
        <title>Isolation, diversity and antifungal activity of actinobacteria from wheat.</title>
        <authorList>
            <person name="Han C."/>
        </authorList>
    </citation>
    <scope>NUCLEOTIDE SEQUENCE [LARGE SCALE GENOMIC DNA]</scope>
    <source>
        <strain evidence="9 10">NEAU-YY642</strain>
    </source>
</reference>
<keyword evidence="5 6" id="KW-0012">Acyltransferase</keyword>
<dbReference type="InterPro" id="IPR050743">
    <property type="entry name" value="2-oxoacid_DH_E2_comp"/>
</dbReference>
<dbReference type="PROSITE" id="PS00189">
    <property type="entry name" value="LIPOYL"/>
    <property type="match status" value="1"/>
</dbReference>
<dbReference type="Pfam" id="PF00198">
    <property type="entry name" value="2-oxoacid_dh"/>
    <property type="match status" value="1"/>
</dbReference>
<comment type="cofactor">
    <cofactor evidence="1 6">
        <name>(R)-lipoate</name>
        <dbReference type="ChEBI" id="CHEBI:83088"/>
    </cofactor>
</comment>
<dbReference type="AlphaFoldDB" id="A0A3M2M203"/>
<keyword evidence="10" id="KW-1185">Reference proteome</keyword>
<dbReference type="SUPFAM" id="SSF52777">
    <property type="entry name" value="CoA-dependent acyltransferases"/>
    <property type="match status" value="1"/>
</dbReference>
<dbReference type="InterPro" id="IPR036625">
    <property type="entry name" value="E3-bd_dom_sf"/>
</dbReference>
<accession>A0A3M2M203</accession>
<dbReference type="Gene3D" id="4.10.320.10">
    <property type="entry name" value="E3-binding domain"/>
    <property type="match status" value="1"/>
</dbReference>
<keyword evidence="3 6" id="KW-0808">Transferase</keyword>
<dbReference type="EMBL" id="RFFJ01000034">
    <property type="protein sequence ID" value="RMI42495.1"/>
    <property type="molecule type" value="Genomic_DNA"/>
</dbReference>
<dbReference type="InterPro" id="IPR023213">
    <property type="entry name" value="CAT-like_dom_sf"/>
</dbReference>
<dbReference type="SUPFAM" id="SSF47005">
    <property type="entry name" value="Peripheral subunit-binding domain of 2-oxo acid dehydrogenase complex"/>
    <property type="match status" value="1"/>
</dbReference>
<evidence type="ECO:0000256" key="5">
    <source>
        <dbReference type="ARBA" id="ARBA00023315"/>
    </source>
</evidence>
<dbReference type="Pfam" id="PF00364">
    <property type="entry name" value="Biotin_lipoyl"/>
    <property type="match status" value="1"/>
</dbReference>
<dbReference type="InterPro" id="IPR011053">
    <property type="entry name" value="Single_hybrid_motif"/>
</dbReference>
<name>A0A3M2M203_9ACTN</name>
<dbReference type="InterPro" id="IPR000089">
    <property type="entry name" value="Biotin_lipoyl"/>
</dbReference>
<dbReference type="GO" id="GO:0031405">
    <property type="term" value="F:lipoic acid binding"/>
    <property type="evidence" value="ECO:0007669"/>
    <property type="project" value="TreeGrafter"/>
</dbReference>
<feature type="domain" description="Lipoyl-binding" evidence="7">
    <location>
        <begin position="9"/>
        <end position="84"/>
    </location>
</feature>
<evidence type="ECO:0000256" key="2">
    <source>
        <dbReference type="ARBA" id="ARBA00007317"/>
    </source>
</evidence>